<dbReference type="PANTHER" id="PTHR11124">
    <property type="entry name" value="VACUOLAR SORTING PROTEIN VPS29"/>
    <property type="match status" value="1"/>
</dbReference>
<gene>
    <name evidence="2" type="ORF">METZ01_LOCUS384913</name>
</gene>
<evidence type="ECO:0000313" key="2">
    <source>
        <dbReference type="EMBL" id="SVD32059.1"/>
    </source>
</evidence>
<dbReference type="InterPro" id="IPR000979">
    <property type="entry name" value="Phosphodiesterase_MJ0936/Vps29"/>
</dbReference>
<sequence>MMTIAVLSDTHGLLRPEIPNAIKDVDHIIHAGDLGKMEILDELNGIAPTSIVRGNVDTGAWAASLPCNTVVDLAGHQLYILHDVAALDLDPRAAGFAAVIYGHSHQPEIDYKDNVLYLNPGSIGPRRFSLPVSYAMLRINDGSLVPELIEIPT</sequence>
<dbReference type="EMBL" id="UINC01143248">
    <property type="protein sequence ID" value="SVD32059.1"/>
    <property type="molecule type" value="Genomic_DNA"/>
</dbReference>
<proteinExistence type="predicted"/>
<accession>A0A382UCP8</accession>
<dbReference type="SUPFAM" id="SSF56300">
    <property type="entry name" value="Metallo-dependent phosphatases"/>
    <property type="match status" value="1"/>
</dbReference>
<feature type="domain" description="Calcineurin-like phosphoesterase" evidence="1">
    <location>
        <begin position="2"/>
        <end position="141"/>
    </location>
</feature>
<dbReference type="InterPro" id="IPR029052">
    <property type="entry name" value="Metallo-depent_PP-like"/>
</dbReference>
<evidence type="ECO:0000259" key="1">
    <source>
        <dbReference type="Pfam" id="PF12850"/>
    </source>
</evidence>
<dbReference type="AlphaFoldDB" id="A0A382UCP8"/>
<reference evidence="2" key="1">
    <citation type="submission" date="2018-05" db="EMBL/GenBank/DDBJ databases">
        <authorList>
            <person name="Lanie J.A."/>
            <person name="Ng W.-L."/>
            <person name="Kazmierczak K.M."/>
            <person name="Andrzejewski T.M."/>
            <person name="Davidsen T.M."/>
            <person name="Wayne K.J."/>
            <person name="Tettelin H."/>
            <person name="Glass J.I."/>
            <person name="Rusch D."/>
            <person name="Podicherti R."/>
            <person name="Tsui H.-C.T."/>
            <person name="Winkler M.E."/>
        </authorList>
    </citation>
    <scope>NUCLEOTIDE SEQUENCE</scope>
</reference>
<dbReference type="NCBIfam" id="TIGR00040">
    <property type="entry name" value="yfcE"/>
    <property type="match status" value="1"/>
</dbReference>
<organism evidence="2">
    <name type="scientific">marine metagenome</name>
    <dbReference type="NCBI Taxonomy" id="408172"/>
    <lineage>
        <taxon>unclassified sequences</taxon>
        <taxon>metagenomes</taxon>
        <taxon>ecological metagenomes</taxon>
    </lineage>
</organism>
<protein>
    <recommendedName>
        <fullName evidence="1">Calcineurin-like phosphoesterase domain-containing protein</fullName>
    </recommendedName>
</protein>
<dbReference type="Gene3D" id="3.60.21.10">
    <property type="match status" value="1"/>
</dbReference>
<dbReference type="Pfam" id="PF12850">
    <property type="entry name" value="Metallophos_2"/>
    <property type="match status" value="1"/>
</dbReference>
<dbReference type="InterPro" id="IPR024654">
    <property type="entry name" value="Calcineurin-like_PHP_lpxH"/>
</dbReference>
<name>A0A382UCP8_9ZZZZ</name>